<dbReference type="Gene3D" id="2.60.40.10">
    <property type="entry name" value="Immunoglobulins"/>
    <property type="match status" value="1"/>
</dbReference>
<dbReference type="InterPro" id="IPR013783">
    <property type="entry name" value="Ig-like_fold"/>
</dbReference>
<organism evidence="4 5">
    <name type="scientific">Spectribacter acetivorans</name>
    <dbReference type="NCBI Taxonomy" id="3075603"/>
    <lineage>
        <taxon>Bacteria</taxon>
        <taxon>Pseudomonadati</taxon>
        <taxon>Pseudomonadota</taxon>
        <taxon>Gammaproteobacteria</taxon>
        <taxon>Salinisphaerales</taxon>
        <taxon>Salinisphaeraceae</taxon>
        <taxon>Spectribacter</taxon>
    </lineage>
</organism>
<comment type="caution">
    <text evidence="4">The sequence shown here is derived from an EMBL/GenBank/DDBJ whole genome shotgun (WGS) entry which is preliminary data.</text>
</comment>
<evidence type="ECO:0000313" key="4">
    <source>
        <dbReference type="EMBL" id="MDT0618800.1"/>
    </source>
</evidence>
<name>A0ABU3B9V1_9GAMM</name>
<evidence type="ECO:0000256" key="1">
    <source>
        <dbReference type="SAM" id="MobiDB-lite"/>
    </source>
</evidence>
<feature type="region of interest" description="Disordered" evidence="1">
    <location>
        <begin position="445"/>
        <end position="479"/>
    </location>
</feature>
<feature type="chain" id="PRO_5046983249" evidence="2">
    <location>
        <begin position="38"/>
        <end position="646"/>
    </location>
</feature>
<feature type="compositionally biased region" description="Basic and acidic residues" evidence="1">
    <location>
        <begin position="462"/>
        <end position="474"/>
    </location>
</feature>
<accession>A0ABU3B9V1</accession>
<dbReference type="SUPFAM" id="SSF51126">
    <property type="entry name" value="Pectin lyase-like"/>
    <property type="match status" value="1"/>
</dbReference>
<keyword evidence="2" id="KW-0732">Signal</keyword>
<dbReference type="InterPro" id="IPR003343">
    <property type="entry name" value="Big_2"/>
</dbReference>
<dbReference type="InterPro" id="IPR011050">
    <property type="entry name" value="Pectin_lyase_fold/virulence"/>
</dbReference>
<feature type="domain" description="BIG2" evidence="3">
    <location>
        <begin position="529"/>
        <end position="567"/>
    </location>
</feature>
<dbReference type="Pfam" id="PF02368">
    <property type="entry name" value="Big_2"/>
    <property type="match status" value="1"/>
</dbReference>
<keyword evidence="5" id="KW-1185">Reference proteome</keyword>
<dbReference type="NCBIfam" id="NF041518">
    <property type="entry name" value="choice_anch_Q"/>
    <property type="match status" value="1"/>
</dbReference>
<reference evidence="4 5" key="1">
    <citation type="submission" date="2023-09" db="EMBL/GenBank/DDBJ databases">
        <authorList>
            <person name="Rey-Velasco X."/>
        </authorList>
    </citation>
    <scope>NUCLEOTIDE SEQUENCE [LARGE SCALE GENOMIC DNA]</scope>
    <source>
        <strain evidence="4 5">P385</strain>
    </source>
</reference>
<dbReference type="EMBL" id="JAVRHY010000008">
    <property type="protein sequence ID" value="MDT0618800.1"/>
    <property type="molecule type" value="Genomic_DNA"/>
</dbReference>
<gene>
    <name evidence="4" type="ORF">RM531_09975</name>
</gene>
<dbReference type="InterPro" id="IPR026457">
    <property type="entry name" value="CSLREA_Nterm"/>
</dbReference>
<evidence type="ECO:0000313" key="5">
    <source>
        <dbReference type="Proteomes" id="UP001259982"/>
    </source>
</evidence>
<evidence type="ECO:0000259" key="3">
    <source>
        <dbReference type="Pfam" id="PF02368"/>
    </source>
</evidence>
<sequence>MNSVCVRGFRREARKLLPLSLWLSILSAATFGGAAHAALITVDTKSDTVGQADDCSLREAVEAANTNSPIDGCPAGDDQGEFSGDVIRFAEELAGETITLTQGALDIGLGQGGETLPSLAIEGPATGEAGDIIIDGDGQDRVFDVSSDALLSNFFISNLTVTGGLVETGEVPAEGGGIRVVPAVSLVLDSVRVTGNAVDAEFAPARGGGIFAGGPLTIRFSTISGNSATSDTSSVEGGGLHYAPSFPTGVPGQILATEISDNDAVSVNGNALGGGIFLRAAFNSSGVEDVVRIGNSTISGNDASANGVESSALGGGLYGERLGLTVSLNNATIADNYAGTATGASEAGGGFAVADAAFELVNTLVADNLAGDGSSDCAVAPFDESATIASLGFNLIGDGNGCPLMAMAGDQVGGAGDMGSIDALLGALGDNGGPTRTHALLPGSPAIDAANPQGAETGCPETDQRGEPRPRDGDNSGTAECDIGAVEAAAVNQPPTVVQEIADQVLNPGDQITIDLSLVFEDPEGQPLTFTAESSNPEVATASVEEAILTVAAVSVGATTIVVTATDSMAAARRIEIPIAESNASLAPSSGGGCAVVSPGRAAPDPLLWLLVFVALFRLWRPGPIWTVVIAAMGQGGDCGSEARKS</sequence>
<proteinExistence type="predicted"/>
<dbReference type="Proteomes" id="UP001259982">
    <property type="component" value="Unassembled WGS sequence"/>
</dbReference>
<dbReference type="NCBIfam" id="TIGR04214">
    <property type="entry name" value="CSLREA_Nterm"/>
    <property type="match status" value="1"/>
</dbReference>
<feature type="signal peptide" evidence="2">
    <location>
        <begin position="1"/>
        <end position="37"/>
    </location>
</feature>
<dbReference type="RefSeq" id="WP_311659005.1">
    <property type="nucleotide sequence ID" value="NZ_JAVRHY010000008.1"/>
</dbReference>
<evidence type="ECO:0000256" key="2">
    <source>
        <dbReference type="SAM" id="SignalP"/>
    </source>
</evidence>
<dbReference type="InterPro" id="IPR059226">
    <property type="entry name" value="Choice_anch_Q_dom"/>
</dbReference>
<protein>
    <submittedName>
        <fullName evidence="4">Choice-of-anchor Q domain-containing protein</fullName>
    </submittedName>
</protein>